<comment type="caution">
    <text evidence="1">The sequence shown here is derived from an EMBL/GenBank/DDBJ whole genome shotgun (WGS) entry which is preliminary data.</text>
</comment>
<accession>A0A074RHY8</accession>
<dbReference type="HOGENOM" id="CLU_2279052_0_0_1"/>
<name>A0A074RHY8_9AGAM</name>
<dbReference type="OrthoDB" id="10371325at2759"/>
<dbReference type="EMBL" id="AZST01001122">
    <property type="protein sequence ID" value="KEP46399.1"/>
    <property type="molecule type" value="Genomic_DNA"/>
</dbReference>
<evidence type="ECO:0000313" key="2">
    <source>
        <dbReference type="Proteomes" id="UP000027456"/>
    </source>
</evidence>
<keyword evidence="2" id="KW-1185">Reference proteome</keyword>
<dbReference type="AlphaFoldDB" id="A0A074RHY8"/>
<dbReference type="Proteomes" id="UP000027456">
    <property type="component" value="Unassembled WGS sequence"/>
</dbReference>
<reference evidence="1 2" key="1">
    <citation type="submission" date="2013-12" db="EMBL/GenBank/DDBJ databases">
        <authorList>
            <person name="Cubeta M."/>
            <person name="Pakala S."/>
            <person name="Fedorova N."/>
            <person name="Thomas E."/>
            <person name="Dean R."/>
            <person name="Jabaji S."/>
            <person name="Neate S."/>
            <person name="Toda T."/>
            <person name="Tavantzis S."/>
            <person name="Vilgalys R."/>
            <person name="Bharathan N."/>
            <person name="Pakala S."/>
            <person name="Losada L.S."/>
            <person name="Zafar N."/>
            <person name="Nierman W."/>
        </authorList>
    </citation>
    <scope>NUCLEOTIDE SEQUENCE [LARGE SCALE GENOMIC DNA]</scope>
    <source>
        <strain evidence="1 2">123E</strain>
    </source>
</reference>
<evidence type="ECO:0000313" key="1">
    <source>
        <dbReference type="EMBL" id="KEP46399.1"/>
    </source>
</evidence>
<sequence length="102" mass="11207">MNTISQTRDDVAIHPNHFSPNRANTAGLRVLIPDNTYTGSYGTIWIPAPVEEPLLGSATSVYEAVAYDANGVEIPFPRLEDLLRSIQRGATDNQVVNGRRDQ</sequence>
<gene>
    <name evidence="1" type="ORF">V565_201030</name>
</gene>
<proteinExistence type="predicted"/>
<organism evidence="1 2">
    <name type="scientific">Rhizoctonia solani 123E</name>
    <dbReference type="NCBI Taxonomy" id="1423351"/>
    <lineage>
        <taxon>Eukaryota</taxon>
        <taxon>Fungi</taxon>
        <taxon>Dikarya</taxon>
        <taxon>Basidiomycota</taxon>
        <taxon>Agaricomycotina</taxon>
        <taxon>Agaricomycetes</taxon>
        <taxon>Cantharellales</taxon>
        <taxon>Ceratobasidiaceae</taxon>
        <taxon>Rhizoctonia</taxon>
    </lineage>
</organism>
<protein>
    <submittedName>
        <fullName evidence="1">Uncharacterized protein</fullName>
    </submittedName>
</protein>